<dbReference type="EMBL" id="JABWRE010000007">
    <property type="protein sequence ID" value="MBC3441363.1"/>
    <property type="molecule type" value="Genomic_DNA"/>
</dbReference>
<proteinExistence type="predicted"/>
<sequence length="208" mass="23636">MTRTALKEVKQKTCKACGKKFRPSLSTQKACSVACALDLAKKPENQAVARKAIAQRERREIQVRKQKLKSRADYIREAQIEFNTFIRLRDKDEPCICCGSYGPGEDWLTGGKWDAGHFLSRGAYPELRFDEDNCHKQLKSCNGGSGKYAAKGRTVAQGYRERLIQKIGQERVDRLEGPHEAQRYTIEELKGIKALYRAKVKQLKEQAA</sequence>
<dbReference type="EMBL" id="JABWRE020000001">
    <property type="protein sequence ID" value="MBV4536879.1"/>
    <property type="molecule type" value="Genomic_DNA"/>
</dbReference>
<dbReference type="AlphaFoldDB" id="A0A923G1K6"/>
<comment type="caution">
    <text evidence="1">The sequence shown here is derived from an EMBL/GenBank/DDBJ whole genome shotgun (WGS) entry which is preliminary data.</text>
</comment>
<reference evidence="2" key="3">
    <citation type="submission" date="2021-06" db="EMBL/GenBank/DDBJ databases">
        <title>Updating the genus Pseudomonas: Description of 43 new species and partition of the Pseudomonas putida group.</title>
        <authorList>
            <person name="Girard L."/>
            <person name="Lood C."/>
            <person name="Vandamme P."/>
            <person name="Rokni-Zadeh H."/>
            <person name="Van Noort V."/>
            <person name="Hofte M."/>
            <person name="Lavigne R."/>
            <person name="De Mot R."/>
        </authorList>
    </citation>
    <scope>NUCLEOTIDE SEQUENCE</scope>
    <source>
        <strain evidence="2">SWRI10</strain>
    </source>
</reference>
<name>A0A923G1K6_9PSED</name>
<protein>
    <submittedName>
        <fullName evidence="1">Recombination protein NinG</fullName>
    </submittedName>
</protein>
<reference evidence="1" key="1">
    <citation type="journal article" date="2020" name="Microorganisms">
        <title>Reliable Identification of Environmental Pseudomonas Isolates Using the rpoD Gene.</title>
        <authorList>
            <consortium name="The Broad Institute Genome Sequencing Platform"/>
            <person name="Girard L."/>
            <person name="Lood C."/>
            <person name="Rokni-Zadeh H."/>
            <person name="van Noort V."/>
            <person name="Lavigne R."/>
            <person name="De Mot R."/>
        </authorList>
    </citation>
    <scope>NUCLEOTIDE SEQUENCE</scope>
    <source>
        <strain evidence="1">SWRI10</strain>
    </source>
</reference>
<organism evidence="1">
    <name type="scientific">Pseudomonas urmiensis</name>
    <dbReference type="NCBI Taxonomy" id="2745493"/>
    <lineage>
        <taxon>Bacteria</taxon>
        <taxon>Pseudomonadati</taxon>
        <taxon>Pseudomonadota</taxon>
        <taxon>Gammaproteobacteria</taxon>
        <taxon>Pseudomonadales</taxon>
        <taxon>Pseudomonadaceae</taxon>
        <taxon>Pseudomonas</taxon>
    </lineage>
</organism>
<evidence type="ECO:0000313" key="1">
    <source>
        <dbReference type="EMBL" id="MBC3441363.1"/>
    </source>
</evidence>
<dbReference type="InterPro" id="IPR008713">
    <property type="entry name" value="Phage_lambda_NinG"/>
</dbReference>
<accession>A0A923G1K6</accession>
<gene>
    <name evidence="2" type="ORF">HU737_012875</name>
    <name evidence="1" type="ORF">HU737_11760</name>
</gene>
<dbReference type="Pfam" id="PF05766">
    <property type="entry name" value="NinG"/>
    <property type="match status" value="1"/>
</dbReference>
<dbReference type="Proteomes" id="UP000599879">
    <property type="component" value="Unassembled WGS sequence"/>
</dbReference>
<reference evidence="1" key="2">
    <citation type="submission" date="2020-07" db="EMBL/GenBank/DDBJ databases">
        <authorList>
            <person name="Lood C."/>
            <person name="Girard L."/>
        </authorList>
    </citation>
    <scope>NUCLEOTIDE SEQUENCE</scope>
    <source>
        <strain evidence="1">SWRI10</strain>
    </source>
</reference>
<dbReference type="RefSeq" id="WP_186554928.1">
    <property type="nucleotide sequence ID" value="NZ_JABWRE020000001.1"/>
</dbReference>
<evidence type="ECO:0000313" key="2">
    <source>
        <dbReference type="EMBL" id="MBV4536879.1"/>
    </source>
</evidence>